<proteinExistence type="predicted"/>
<organism evidence="2 3">
    <name type="scientific">Caballeronia choica</name>
    <dbReference type="NCBI Taxonomy" id="326476"/>
    <lineage>
        <taxon>Bacteria</taxon>
        <taxon>Pseudomonadati</taxon>
        <taxon>Pseudomonadota</taxon>
        <taxon>Betaproteobacteria</taxon>
        <taxon>Burkholderiales</taxon>
        <taxon>Burkholderiaceae</taxon>
        <taxon>Caballeronia</taxon>
    </lineage>
</organism>
<protein>
    <recommendedName>
        <fullName evidence="1">Pvc16 N-terminal domain-containing protein</fullName>
    </recommendedName>
</protein>
<dbReference type="Pfam" id="PF14065">
    <property type="entry name" value="Pvc16_N"/>
    <property type="match status" value="1"/>
</dbReference>
<reference evidence="2" key="1">
    <citation type="submission" date="2016-01" db="EMBL/GenBank/DDBJ databases">
        <authorList>
            <person name="Peeters C."/>
        </authorList>
    </citation>
    <scope>NUCLEOTIDE SEQUENCE [LARGE SCALE GENOMIC DNA]</scope>
    <source>
        <strain evidence="2">LMG 22940</strain>
    </source>
</reference>
<dbReference type="Proteomes" id="UP000054770">
    <property type="component" value="Unassembled WGS sequence"/>
</dbReference>
<dbReference type="AlphaFoldDB" id="A0A158IQG5"/>
<name>A0A158IQG5_9BURK</name>
<gene>
    <name evidence="2" type="ORF">AWB68_02895</name>
</gene>
<keyword evidence="3" id="KW-1185">Reference proteome</keyword>
<comment type="caution">
    <text evidence="2">The sequence shown here is derived from an EMBL/GenBank/DDBJ whole genome shotgun (WGS) entry which is preliminary data.</text>
</comment>
<sequence>MSTSYAVAGVTAVLEYMLTNGMGVPLVTGGSGQVVTVSAMPPDLIDLTVANAKPRINLFLHQVYPNMAWRNRELPSRDETGRRMTNPPLAIDMHYFLTAYGSVDLEAEVLLGYALQVFHETPVLSRDIVRAALNGGGVSTTSVAYQGPLRIVGLADQFEQLKISPFPLNTEEMSRFWTAMQAHYRPTFSFQVTVVLIRLEQPAVSPLPVLTRNVTAQTGLVPAVPNVTRIVPPLAQPAALIGDTVTVDGIALADPAPRILLSNDKFGIRESIAATAPSTSTGVQFVLPPALPSNPAASWPVGVYQLSVMLLAGQPKQVTTNALPLVIAPAITTALPMSVAGAGGSVAINLSVAPPVLQEQSVSLLLGASQVAATPLTATSSNLSFVAPVGPGTYLARVQVDGIDSFILDLSASPPAYLDKTITVT</sequence>
<evidence type="ECO:0000313" key="2">
    <source>
        <dbReference type="EMBL" id="SAL58429.1"/>
    </source>
</evidence>
<dbReference type="OrthoDB" id="527247at2"/>
<dbReference type="RefSeq" id="WP_087645033.1">
    <property type="nucleotide sequence ID" value="NZ_FCON02000026.1"/>
</dbReference>
<feature type="domain" description="Pvc16 N-terminal" evidence="1">
    <location>
        <begin position="10"/>
        <end position="210"/>
    </location>
</feature>
<evidence type="ECO:0000259" key="1">
    <source>
        <dbReference type="Pfam" id="PF14065"/>
    </source>
</evidence>
<evidence type="ECO:0000313" key="3">
    <source>
        <dbReference type="Proteomes" id="UP000054770"/>
    </source>
</evidence>
<dbReference type="InterPro" id="IPR025351">
    <property type="entry name" value="Pvc16_N"/>
</dbReference>
<dbReference type="EMBL" id="FCON02000026">
    <property type="protein sequence ID" value="SAL58429.1"/>
    <property type="molecule type" value="Genomic_DNA"/>
</dbReference>
<accession>A0A158IQG5</accession>